<gene>
    <name evidence="3" type="ORF">J2S39_002468</name>
</gene>
<evidence type="ECO:0000256" key="2">
    <source>
        <dbReference type="SAM" id="MobiDB-lite"/>
    </source>
</evidence>
<dbReference type="InterPro" id="IPR036102">
    <property type="entry name" value="OsmC/Ohrsf"/>
</dbReference>
<dbReference type="Pfam" id="PF02566">
    <property type="entry name" value="OsmC"/>
    <property type="match status" value="1"/>
</dbReference>
<dbReference type="PANTHER" id="PTHR33797">
    <property type="entry name" value="ORGANIC HYDROPEROXIDE RESISTANCE PROTEIN-LIKE"/>
    <property type="match status" value="1"/>
</dbReference>
<dbReference type="InterPro" id="IPR019953">
    <property type="entry name" value="OHR"/>
</dbReference>
<accession>A0ABU2A2R5</accession>
<evidence type="ECO:0000313" key="3">
    <source>
        <dbReference type="EMBL" id="MDR7330792.1"/>
    </source>
</evidence>
<dbReference type="InterPro" id="IPR015946">
    <property type="entry name" value="KH_dom-like_a/b"/>
</dbReference>
<protein>
    <submittedName>
        <fullName evidence="3">Ohr subfamily peroxiredoxin</fullName>
    </submittedName>
</protein>
<feature type="region of interest" description="Disordered" evidence="2">
    <location>
        <begin position="1"/>
        <end position="30"/>
    </location>
</feature>
<organism evidence="3 4">
    <name type="scientific">Corynebacterium guangdongense</name>
    <dbReference type="NCBI Taxonomy" id="1783348"/>
    <lineage>
        <taxon>Bacteria</taxon>
        <taxon>Bacillati</taxon>
        <taxon>Actinomycetota</taxon>
        <taxon>Actinomycetes</taxon>
        <taxon>Mycobacteriales</taxon>
        <taxon>Corynebacteriaceae</taxon>
        <taxon>Corynebacterium</taxon>
    </lineage>
</organism>
<dbReference type="InterPro" id="IPR003718">
    <property type="entry name" value="OsmC/Ohr_fam"/>
</dbReference>
<dbReference type="Proteomes" id="UP001180840">
    <property type="component" value="Unassembled WGS sequence"/>
</dbReference>
<sequence length="134" mass="14149">MAEKKYTQSATSTGGGREGHVKGDGGIDMELTAKGTNPEALLAAAWAGCYNGALQAMMKNRGIDVAKHQPEATAHVSFYSLDDGGLQLGANMVVKFENQDGIEDLQGLLDEAHAFCPVSKLFRGDHVELTVSPA</sequence>
<keyword evidence="4" id="KW-1185">Reference proteome</keyword>
<evidence type="ECO:0000313" key="4">
    <source>
        <dbReference type="Proteomes" id="UP001180840"/>
    </source>
</evidence>
<evidence type="ECO:0000256" key="1">
    <source>
        <dbReference type="ARBA" id="ARBA00007378"/>
    </source>
</evidence>
<dbReference type="Gene3D" id="3.30.300.20">
    <property type="match status" value="1"/>
</dbReference>
<comment type="caution">
    <text evidence="3">The sequence shown here is derived from an EMBL/GenBank/DDBJ whole genome shotgun (WGS) entry which is preliminary data.</text>
</comment>
<comment type="similarity">
    <text evidence="1">Belongs to the OsmC/Ohr family.</text>
</comment>
<dbReference type="EMBL" id="JAVDXZ010000001">
    <property type="protein sequence ID" value="MDR7330792.1"/>
    <property type="molecule type" value="Genomic_DNA"/>
</dbReference>
<dbReference type="RefSeq" id="WP_290196833.1">
    <property type="nucleotide sequence ID" value="NZ_CP047654.1"/>
</dbReference>
<dbReference type="PANTHER" id="PTHR33797:SF2">
    <property type="entry name" value="ORGANIC HYDROPEROXIDE RESISTANCE PROTEIN-LIKE"/>
    <property type="match status" value="1"/>
</dbReference>
<reference evidence="3" key="1">
    <citation type="submission" date="2023-07" db="EMBL/GenBank/DDBJ databases">
        <title>Sequencing the genomes of 1000 actinobacteria strains.</title>
        <authorList>
            <person name="Klenk H.-P."/>
        </authorList>
    </citation>
    <scope>NUCLEOTIDE SEQUENCE</scope>
    <source>
        <strain evidence="3">DSM 107476</strain>
    </source>
</reference>
<name>A0ABU2A2R5_9CORY</name>
<proteinExistence type="inferred from homology"/>
<dbReference type="SUPFAM" id="SSF82784">
    <property type="entry name" value="OsmC-like"/>
    <property type="match status" value="1"/>
</dbReference>